<name>A0A8S5PWP1_9CAUD</name>
<evidence type="ECO:0000313" key="1">
    <source>
        <dbReference type="EMBL" id="DAE11168.1"/>
    </source>
</evidence>
<protein>
    <submittedName>
        <fullName evidence="1">Uncharacterized protein</fullName>
    </submittedName>
</protein>
<proteinExistence type="predicted"/>
<accession>A0A8S5PWP1</accession>
<organism evidence="1">
    <name type="scientific">Myoviridae sp. ctcFb5</name>
    <dbReference type="NCBI Taxonomy" id="2825137"/>
    <lineage>
        <taxon>Viruses</taxon>
        <taxon>Duplodnaviria</taxon>
        <taxon>Heunggongvirae</taxon>
        <taxon>Uroviricota</taxon>
        <taxon>Caudoviricetes</taxon>
    </lineage>
</organism>
<reference evidence="1" key="1">
    <citation type="journal article" date="2021" name="Proc. Natl. Acad. Sci. U.S.A.">
        <title>A Catalog of Tens of Thousands of Viruses from Human Metagenomes Reveals Hidden Associations with Chronic Diseases.</title>
        <authorList>
            <person name="Tisza M.J."/>
            <person name="Buck C.B."/>
        </authorList>
    </citation>
    <scope>NUCLEOTIDE SEQUENCE</scope>
    <source>
        <strain evidence="1">CtcFb5</strain>
    </source>
</reference>
<sequence length="65" mass="7343">MCLSVKIVLKGGHFLCLGGHFGGTNQEKKTPVNRGISIRKMPLKRKKSSFHTLYVQVVLILDKYK</sequence>
<dbReference type="EMBL" id="BK015527">
    <property type="protein sequence ID" value="DAE11168.1"/>
    <property type="molecule type" value="Genomic_DNA"/>
</dbReference>